<feature type="transmembrane region" description="Helical" evidence="1">
    <location>
        <begin position="43"/>
        <end position="62"/>
    </location>
</feature>
<organism evidence="2 3">
    <name type="scientific">Bellilinea caldifistulae</name>
    <dbReference type="NCBI Taxonomy" id="360411"/>
    <lineage>
        <taxon>Bacteria</taxon>
        <taxon>Bacillati</taxon>
        <taxon>Chloroflexota</taxon>
        <taxon>Anaerolineae</taxon>
        <taxon>Anaerolineales</taxon>
        <taxon>Anaerolineaceae</taxon>
        <taxon>Bellilinea</taxon>
    </lineage>
</organism>
<accession>A0A0P6XZJ5</accession>
<dbReference type="STRING" id="360411.AC812_12410"/>
<gene>
    <name evidence="2" type="ORF">AC812_12410</name>
</gene>
<name>A0A0P6XZJ5_9CHLR</name>
<proteinExistence type="predicted"/>
<reference evidence="2 3" key="1">
    <citation type="submission" date="2015-07" db="EMBL/GenBank/DDBJ databases">
        <title>Draft genome of Bellilinea caldifistulae DSM 17877.</title>
        <authorList>
            <person name="Hemp J."/>
            <person name="Ward L.M."/>
            <person name="Pace L.A."/>
            <person name="Fischer W.W."/>
        </authorList>
    </citation>
    <scope>NUCLEOTIDE SEQUENCE [LARGE SCALE GENOMIC DNA]</scope>
    <source>
        <strain evidence="2 3">GOMI-1</strain>
    </source>
</reference>
<keyword evidence="1" id="KW-0472">Membrane</keyword>
<keyword evidence="1" id="KW-1133">Transmembrane helix</keyword>
<evidence type="ECO:0000313" key="3">
    <source>
        <dbReference type="Proteomes" id="UP000050514"/>
    </source>
</evidence>
<dbReference type="RefSeq" id="WP_061918941.1">
    <property type="nucleotide sequence ID" value="NZ_DF967971.1"/>
</dbReference>
<dbReference type="EMBL" id="LGHJ01000017">
    <property type="protein sequence ID" value="KPL74590.1"/>
    <property type="molecule type" value="Genomic_DNA"/>
</dbReference>
<evidence type="ECO:0000313" key="2">
    <source>
        <dbReference type="EMBL" id="KPL74590.1"/>
    </source>
</evidence>
<sequence length="67" mass="7615">MDYLMRFFRNVLVLFLVVGGMLLVLLLTGQGEALNVFGSMFEVYDALGILPYVLILLILAVLPKRRR</sequence>
<evidence type="ECO:0000256" key="1">
    <source>
        <dbReference type="SAM" id="Phobius"/>
    </source>
</evidence>
<dbReference type="Proteomes" id="UP000050514">
    <property type="component" value="Unassembled WGS sequence"/>
</dbReference>
<comment type="caution">
    <text evidence="2">The sequence shown here is derived from an EMBL/GenBank/DDBJ whole genome shotgun (WGS) entry which is preliminary data.</text>
</comment>
<keyword evidence="3" id="KW-1185">Reference proteome</keyword>
<keyword evidence="1" id="KW-0812">Transmembrane</keyword>
<protein>
    <submittedName>
        <fullName evidence="2">Uncharacterized protein</fullName>
    </submittedName>
</protein>
<dbReference type="AlphaFoldDB" id="A0A0P6XZJ5"/>